<evidence type="ECO:0000313" key="3">
    <source>
        <dbReference type="Proteomes" id="UP000606600"/>
    </source>
</evidence>
<dbReference type="EMBL" id="JACWMY010000004">
    <property type="protein sequence ID" value="MBD1364003.1"/>
    <property type="molecule type" value="Genomic_DNA"/>
</dbReference>
<keyword evidence="1" id="KW-0472">Membrane</keyword>
<name>A0ABR7WNU7_9SPHI</name>
<proteinExistence type="predicted"/>
<reference evidence="2 3" key="1">
    <citation type="submission" date="2020-09" db="EMBL/GenBank/DDBJ databases">
        <title>Novel species of Mucilaginibacter isolated from a glacier on the Tibetan Plateau.</title>
        <authorList>
            <person name="Liu Q."/>
            <person name="Xin Y.-H."/>
        </authorList>
    </citation>
    <scope>NUCLEOTIDE SEQUENCE [LARGE SCALE GENOMIC DNA]</scope>
    <source>
        <strain evidence="2 3">ZT4R22</strain>
    </source>
</reference>
<dbReference type="RefSeq" id="WP_191188670.1">
    <property type="nucleotide sequence ID" value="NZ_JACWMY010000004.1"/>
</dbReference>
<keyword evidence="1" id="KW-0812">Transmembrane</keyword>
<organism evidence="2 3">
    <name type="scientific">Mucilaginibacter pankratovii</name>
    <dbReference type="NCBI Taxonomy" id="2772110"/>
    <lineage>
        <taxon>Bacteria</taxon>
        <taxon>Pseudomonadati</taxon>
        <taxon>Bacteroidota</taxon>
        <taxon>Sphingobacteriia</taxon>
        <taxon>Sphingobacteriales</taxon>
        <taxon>Sphingobacteriaceae</taxon>
        <taxon>Mucilaginibacter</taxon>
    </lineage>
</organism>
<feature type="transmembrane region" description="Helical" evidence="1">
    <location>
        <begin position="54"/>
        <end position="73"/>
    </location>
</feature>
<feature type="transmembrane region" description="Helical" evidence="1">
    <location>
        <begin position="32"/>
        <end position="48"/>
    </location>
</feature>
<comment type="caution">
    <text evidence="2">The sequence shown here is derived from an EMBL/GenBank/DDBJ whole genome shotgun (WGS) entry which is preliminary data.</text>
</comment>
<protein>
    <submittedName>
        <fullName evidence="2">DUF308 domain-containing protein</fullName>
    </submittedName>
</protein>
<sequence length="179" mass="21207">MIVKVVLQEDDFLTHMLYSASKSKRSKANRRRSWLIISGIFFISAFLFREADGFFSWYFLAAGVISLIFYPFYQRYAYKRHYRKFLLDKLSYRIGKECVIDFEQDIIETKDVTGESKINTSELSEINEIGTHYFVRLKTGDALVIPKQQVNNNSFVEDLLAIFQNPEIEVTKELDWRWK</sequence>
<accession>A0ABR7WNU7</accession>
<evidence type="ECO:0000313" key="2">
    <source>
        <dbReference type="EMBL" id="MBD1364003.1"/>
    </source>
</evidence>
<dbReference type="Proteomes" id="UP000606600">
    <property type="component" value="Unassembled WGS sequence"/>
</dbReference>
<keyword evidence="1" id="KW-1133">Transmembrane helix</keyword>
<gene>
    <name evidence="2" type="ORF">IDJ77_09300</name>
</gene>
<keyword evidence="3" id="KW-1185">Reference proteome</keyword>
<evidence type="ECO:0000256" key="1">
    <source>
        <dbReference type="SAM" id="Phobius"/>
    </source>
</evidence>